<feature type="region of interest" description="Disordered" evidence="1">
    <location>
        <begin position="32"/>
        <end position="66"/>
    </location>
</feature>
<dbReference type="EMBL" id="JARKHS020011585">
    <property type="protein sequence ID" value="KAK8777663.1"/>
    <property type="molecule type" value="Genomic_DNA"/>
</dbReference>
<feature type="compositionally biased region" description="Polar residues" evidence="1">
    <location>
        <begin position="32"/>
        <end position="49"/>
    </location>
</feature>
<dbReference type="AlphaFoldDB" id="A0AAQ4ET39"/>
<protein>
    <submittedName>
        <fullName evidence="2">Uncharacterized protein</fullName>
    </submittedName>
</protein>
<reference evidence="2 3" key="1">
    <citation type="journal article" date="2023" name="Arcadia Sci">
        <title>De novo assembly of a long-read Amblyomma americanum tick genome.</title>
        <authorList>
            <person name="Chou S."/>
            <person name="Poskanzer K.E."/>
            <person name="Rollins M."/>
            <person name="Thuy-Boun P.S."/>
        </authorList>
    </citation>
    <scope>NUCLEOTIDE SEQUENCE [LARGE SCALE GENOMIC DNA]</scope>
    <source>
        <strain evidence="2">F_SG_1</strain>
        <tissue evidence="2">Salivary glands</tissue>
    </source>
</reference>
<evidence type="ECO:0000256" key="1">
    <source>
        <dbReference type="SAM" id="MobiDB-lite"/>
    </source>
</evidence>
<evidence type="ECO:0000313" key="3">
    <source>
        <dbReference type="Proteomes" id="UP001321473"/>
    </source>
</evidence>
<sequence length="66" mass="7466">MPFFTVAQDLGWFSSFSARLLCLRGRSFAREQWSSPRVTGQRTGSSRSAVRNHPSGPTPRSLARRR</sequence>
<keyword evidence="3" id="KW-1185">Reference proteome</keyword>
<comment type="caution">
    <text evidence="2">The sequence shown here is derived from an EMBL/GenBank/DDBJ whole genome shotgun (WGS) entry which is preliminary data.</text>
</comment>
<accession>A0AAQ4ET39</accession>
<organism evidence="2 3">
    <name type="scientific">Amblyomma americanum</name>
    <name type="common">Lone star tick</name>
    <dbReference type="NCBI Taxonomy" id="6943"/>
    <lineage>
        <taxon>Eukaryota</taxon>
        <taxon>Metazoa</taxon>
        <taxon>Ecdysozoa</taxon>
        <taxon>Arthropoda</taxon>
        <taxon>Chelicerata</taxon>
        <taxon>Arachnida</taxon>
        <taxon>Acari</taxon>
        <taxon>Parasitiformes</taxon>
        <taxon>Ixodida</taxon>
        <taxon>Ixodoidea</taxon>
        <taxon>Ixodidae</taxon>
        <taxon>Amblyomminae</taxon>
        <taxon>Amblyomma</taxon>
    </lineage>
</organism>
<gene>
    <name evidence="2" type="ORF">V5799_028998</name>
</gene>
<proteinExistence type="predicted"/>
<name>A0AAQ4ET39_AMBAM</name>
<dbReference type="Proteomes" id="UP001321473">
    <property type="component" value="Unassembled WGS sequence"/>
</dbReference>
<evidence type="ECO:0000313" key="2">
    <source>
        <dbReference type="EMBL" id="KAK8777663.1"/>
    </source>
</evidence>